<feature type="domain" description="Pili assembly chaperone N-terminal" evidence="7">
    <location>
        <begin position="29"/>
        <end position="148"/>
    </location>
</feature>
<evidence type="ECO:0000256" key="4">
    <source>
        <dbReference type="ARBA" id="ARBA00022729"/>
    </source>
</evidence>
<sequence length="231" mass="25311">MFYNLFGKALPGLFLSVTILFSQLALAEGIVLGGTRLVYPLEAKQSTLSVRNSSKETSYLVQSWAENAQGNKSTDFIITPPLYVSNPGDQNMLRVIFSGPSLPQDRETLYYFNAKAIPSVDKSKMEGKNTLMLAAVTRIKMFVRPSGLDVPVEKAPSMLTFKRSGNQVQISNPSPYHITMVQVALDGRKVADIMVAPFSTESLSVSGNPRMLTYSTINDYGAVSAQQKQSL</sequence>
<dbReference type="Pfam" id="PF00345">
    <property type="entry name" value="PapD_N"/>
    <property type="match status" value="1"/>
</dbReference>
<keyword evidence="6" id="KW-0143">Chaperone</keyword>
<dbReference type="InterPro" id="IPR008962">
    <property type="entry name" value="PapD-like_sf"/>
</dbReference>
<comment type="similarity">
    <text evidence="2">Belongs to the periplasmic pilus chaperone family.</text>
</comment>
<dbReference type="InterPro" id="IPR036316">
    <property type="entry name" value="Pili_assmbl_chap_C_dom_sf"/>
</dbReference>
<evidence type="ECO:0000256" key="5">
    <source>
        <dbReference type="ARBA" id="ARBA00022764"/>
    </source>
</evidence>
<evidence type="ECO:0000256" key="1">
    <source>
        <dbReference type="ARBA" id="ARBA00004418"/>
    </source>
</evidence>
<evidence type="ECO:0000313" key="9">
    <source>
        <dbReference type="EMBL" id="QKZ99284.1"/>
    </source>
</evidence>
<dbReference type="InterPro" id="IPR016147">
    <property type="entry name" value="Pili_assmbl_chaperone_N"/>
</dbReference>
<reference evidence="9 10" key="1">
    <citation type="submission" date="2020-06" db="EMBL/GenBank/DDBJ databases">
        <title>Long-read sequencing of DSM26481-BlokeschLab.</title>
        <authorList>
            <person name="Blokesch M."/>
        </authorList>
    </citation>
    <scope>NUCLEOTIDE SEQUENCE [LARGE SCALE GENOMIC DNA]</scope>
    <source>
        <strain evidence="9 10">DSM 26481</strain>
    </source>
</reference>
<dbReference type="SUPFAM" id="SSF49354">
    <property type="entry name" value="PapD-like"/>
    <property type="match status" value="1"/>
</dbReference>
<dbReference type="PANTHER" id="PTHR30251">
    <property type="entry name" value="PILUS ASSEMBLY CHAPERONE"/>
    <property type="match status" value="1"/>
</dbReference>
<dbReference type="FunFam" id="2.60.40.10:FF:000458">
    <property type="entry name" value="Molecular chaperone FimC"/>
    <property type="match status" value="1"/>
</dbReference>
<dbReference type="Pfam" id="PF02753">
    <property type="entry name" value="PapD_C"/>
    <property type="match status" value="1"/>
</dbReference>
<proteinExistence type="inferred from homology"/>
<dbReference type="SUPFAM" id="SSF49584">
    <property type="entry name" value="Periplasmic chaperone C-domain"/>
    <property type="match status" value="1"/>
</dbReference>
<keyword evidence="5" id="KW-0574">Periplasm</keyword>
<evidence type="ECO:0000256" key="6">
    <source>
        <dbReference type="ARBA" id="ARBA00023186"/>
    </source>
</evidence>
<dbReference type="EMBL" id="CP056117">
    <property type="protein sequence ID" value="QKZ99284.1"/>
    <property type="molecule type" value="Genomic_DNA"/>
</dbReference>
<accession>A0A7H8UIG8</accession>
<evidence type="ECO:0000256" key="3">
    <source>
        <dbReference type="ARBA" id="ARBA00022558"/>
    </source>
</evidence>
<dbReference type="AlphaFoldDB" id="A0A7H8UIG8"/>
<dbReference type="InterPro" id="IPR050643">
    <property type="entry name" value="Periplasmic_pilus_chap"/>
</dbReference>
<dbReference type="PRINTS" id="PR00969">
    <property type="entry name" value="CHAPERONPILI"/>
</dbReference>
<keyword evidence="4" id="KW-0732">Signal</keyword>
<dbReference type="GO" id="GO:0071555">
    <property type="term" value="P:cell wall organization"/>
    <property type="evidence" value="ECO:0007669"/>
    <property type="project" value="InterPro"/>
</dbReference>
<evidence type="ECO:0000259" key="7">
    <source>
        <dbReference type="Pfam" id="PF00345"/>
    </source>
</evidence>
<dbReference type="RefSeq" id="WP_176610440.1">
    <property type="nucleotide sequence ID" value="NZ_CP056117.1"/>
</dbReference>
<evidence type="ECO:0000313" key="10">
    <source>
        <dbReference type="Proteomes" id="UP000509421"/>
    </source>
</evidence>
<gene>
    <name evidence="9" type="ORF">HWQ14_17220</name>
</gene>
<evidence type="ECO:0000256" key="2">
    <source>
        <dbReference type="ARBA" id="ARBA00007399"/>
    </source>
</evidence>
<dbReference type="InterPro" id="IPR016148">
    <property type="entry name" value="Pili_assmbl_chaperone_C"/>
</dbReference>
<dbReference type="GO" id="GO:0030288">
    <property type="term" value="C:outer membrane-bounded periplasmic space"/>
    <property type="evidence" value="ECO:0007669"/>
    <property type="project" value="InterPro"/>
</dbReference>
<dbReference type="InterPro" id="IPR001829">
    <property type="entry name" value="Pili_assmbl_chaperone_bac"/>
</dbReference>
<dbReference type="Gene3D" id="2.60.40.10">
    <property type="entry name" value="Immunoglobulins"/>
    <property type="match status" value="2"/>
</dbReference>
<dbReference type="Proteomes" id="UP000509421">
    <property type="component" value="Chromosome"/>
</dbReference>
<organism evidence="9 10">
    <name type="scientific">Enterobacter cloacae</name>
    <dbReference type="NCBI Taxonomy" id="550"/>
    <lineage>
        <taxon>Bacteria</taxon>
        <taxon>Pseudomonadati</taxon>
        <taxon>Pseudomonadota</taxon>
        <taxon>Gammaproteobacteria</taxon>
        <taxon>Enterobacterales</taxon>
        <taxon>Enterobacteriaceae</taxon>
        <taxon>Enterobacter</taxon>
        <taxon>Enterobacter cloacae complex</taxon>
    </lineage>
</organism>
<dbReference type="InterPro" id="IPR013783">
    <property type="entry name" value="Ig-like_fold"/>
</dbReference>
<protein>
    <submittedName>
        <fullName evidence="9">Fimbria/pilus periplasmic chaperone</fullName>
    </submittedName>
</protein>
<evidence type="ECO:0000259" key="8">
    <source>
        <dbReference type="Pfam" id="PF02753"/>
    </source>
</evidence>
<name>A0A7H8UIG8_ENTCL</name>
<comment type="subcellular location">
    <subcellularLocation>
        <location evidence="1">Periplasm</location>
    </subcellularLocation>
</comment>
<feature type="domain" description="Pili assembly chaperone C-terminal" evidence="8">
    <location>
        <begin position="170"/>
        <end position="224"/>
    </location>
</feature>
<keyword evidence="3" id="KW-1029">Fimbrium biogenesis</keyword>
<dbReference type="PANTHER" id="PTHR30251:SF0">
    <property type="entry name" value="FIMBRIAL CHAPERONE PROTEIN ELFD-RELATED"/>
    <property type="match status" value="1"/>
</dbReference>